<dbReference type="RefSeq" id="WP_338392107.1">
    <property type="nucleotide sequence ID" value="NZ_AP025314.1"/>
</dbReference>
<dbReference type="Proteomes" id="UP001348817">
    <property type="component" value="Chromosome"/>
</dbReference>
<dbReference type="EMBL" id="AP025314">
    <property type="protein sequence ID" value="BDD10562.1"/>
    <property type="molecule type" value="Genomic_DNA"/>
</dbReference>
<protein>
    <submittedName>
        <fullName evidence="1">Uncharacterized protein</fullName>
    </submittedName>
</protein>
<reference evidence="1 2" key="1">
    <citation type="submission" date="2021-12" db="EMBL/GenBank/DDBJ databases">
        <title>Genome sequencing of bacteria with rrn-lacking chromosome and rrn-plasmid.</title>
        <authorList>
            <person name="Anda M."/>
            <person name="Iwasaki W."/>
        </authorList>
    </citation>
    <scope>NUCLEOTIDE SEQUENCE [LARGE SCALE GENOMIC DNA]</scope>
    <source>
        <strain evidence="1 2">DSM 100852</strain>
    </source>
</reference>
<accession>A0AAU9CU31</accession>
<name>A0AAU9CU31_9BACT</name>
<evidence type="ECO:0000313" key="1">
    <source>
        <dbReference type="EMBL" id="BDD10562.1"/>
    </source>
</evidence>
<evidence type="ECO:0000313" key="2">
    <source>
        <dbReference type="Proteomes" id="UP001348817"/>
    </source>
</evidence>
<gene>
    <name evidence="1" type="ORF">FUAX_29940</name>
</gene>
<keyword evidence="2" id="KW-1185">Reference proteome</keyword>
<dbReference type="AlphaFoldDB" id="A0AAU9CU31"/>
<organism evidence="1 2">
    <name type="scientific">Fulvitalea axinellae</name>
    <dbReference type="NCBI Taxonomy" id="1182444"/>
    <lineage>
        <taxon>Bacteria</taxon>
        <taxon>Pseudomonadati</taxon>
        <taxon>Bacteroidota</taxon>
        <taxon>Cytophagia</taxon>
        <taxon>Cytophagales</taxon>
        <taxon>Persicobacteraceae</taxon>
        <taxon>Fulvitalea</taxon>
    </lineage>
</organism>
<proteinExistence type="predicted"/>
<dbReference type="KEGG" id="fax:FUAX_29940"/>
<sequence length="52" mass="5755">MKTNRITIAIFGLVVAIFAVKSCGNIKEDQASEPISAQKKEVKEETGRLFPF</sequence>